<organism evidence="2 3">
    <name type="scientific">Bhargavaea beijingensis</name>
    <dbReference type="NCBI Taxonomy" id="426756"/>
    <lineage>
        <taxon>Bacteria</taxon>
        <taxon>Bacillati</taxon>
        <taxon>Bacillota</taxon>
        <taxon>Bacilli</taxon>
        <taxon>Bacillales</taxon>
        <taxon>Caryophanaceae</taxon>
        <taxon>Bhargavaea</taxon>
    </lineage>
</organism>
<evidence type="ECO:0008006" key="5">
    <source>
        <dbReference type="Google" id="ProtNLM"/>
    </source>
</evidence>
<reference evidence="1 4" key="2">
    <citation type="submission" date="2018-12" db="EMBL/GenBank/DDBJ databases">
        <title>Comparitive functional genomics of dry heat resistant strains isolated from the viking spacecraft.</title>
        <authorList>
            <person name="Seuylemezian A."/>
            <person name="Vaishampayan P."/>
        </authorList>
    </citation>
    <scope>NUCLEOTIDE SEQUENCE [LARGE SCALE GENOMIC DNA]</scope>
    <source>
        <strain evidence="1 4">M6-11</strain>
    </source>
</reference>
<evidence type="ECO:0000313" key="2">
    <source>
        <dbReference type="EMBL" id="SDE50898.1"/>
    </source>
</evidence>
<sequence length="186" mass="20244">MKKLSICAAATFFLAACGTGGGNGEQGAGNEPGDALSVPVENLEHTEGFITDIDGGRVLVNDTYYTIDEESHFVSIGDGKERELEMGDLEKGMRADVYHSGMTAKSFPAQGHASVFVVPDDELPVRQTKAFQAFLEKEGDEFIILGQPELGEDKILFDYTIVSASETYAVELDVENHDYTKEPKNK</sequence>
<evidence type="ECO:0000313" key="3">
    <source>
        <dbReference type="Proteomes" id="UP000198823"/>
    </source>
</evidence>
<dbReference type="Proteomes" id="UP000272481">
    <property type="component" value="Unassembled WGS sequence"/>
</dbReference>
<dbReference type="EMBL" id="RWGW01000013">
    <property type="protein sequence ID" value="RSK30903.1"/>
    <property type="molecule type" value="Genomic_DNA"/>
</dbReference>
<dbReference type="STRING" id="426756.SAMN04488126_11078"/>
<dbReference type="Proteomes" id="UP000198823">
    <property type="component" value="Unassembled WGS sequence"/>
</dbReference>
<protein>
    <recommendedName>
        <fullName evidence="5">DUF3221 domain-containing protein</fullName>
    </recommendedName>
</protein>
<name>A0A1G7DH31_9BACL</name>
<evidence type="ECO:0000313" key="1">
    <source>
        <dbReference type="EMBL" id="RSK30903.1"/>
    </source>
</evidence>
<gene>
    <name evidence="1" type="ORF">EJA12_09280</name>
    <name evidence="2" type="ORF">SAMN04488126_11078</name>
</gene>
<accession>A0A1G7DH31</accession>
<dbReference type="OrthoDB" id="2451908at2"/>
<dbReference type="EMBL" id="FNAR01000010">
    <property type="protein sequence ID" value="SDE50898.1"/>
    <property type="molecule type" value="Genomic_DNA"/>
</dbReference>
<keyword evidence="4" id="KW-1185">Reference proteome</keyword>
<dbReference type="PROSITE" id="PS51257">
    <property type="entry name" value="PROKAR_LIPOPROTEIN"/>
    <property type="match status" value="1"/>
</dbReference>
<dbReference type="AlphaFoldDB" id="A0A1G7DH31"/>
<dbReference type="RefSeq" id="WP_092097363.1">
    <property type="nucleotide sequence ID" value="NZ_FNAR01000010.1"/>
</dbReference>
<reference evidence="2 3" key="1">
    <citation type="submission" date="2016-10" db="EMBL/GenBank/DDBJ databases">
        <authorList>
            <person name="de Groot N.N."/>
        </authorList>
    </citation>
    <scope>NUCLEOTIDE SEQUENCE [LARGE SCALE GENOMIC DNA]</scope>
    <source>
        <strain evidence="2 3">CGMCC 1.6762</strain>
    </source>
</reference>
<proteinExistence type="predicted"/>
<evidence type="ECO:0000313" key="4">
    <source>
        <dbReference type="Proteomes" id="UP000272481"/>
    </source>
</evidence>